<name>A0A3M5DWY0_PSEAI</name>
<dbReference type="AlphaFoldDB" id="A0A3M5DWY0"/>
<comment type="caution">
    <text evidence="2">The sequence shown here is derived from an EMBL/GenBank/DDBJ whole genome shotgun (WGS) entry which is preliminary data.</text>
</comment>
<feature type="compositionally biased region" description="Basic residues" evidence="1">
    <location>
        <begin position="1"/>
        <end position="14"/>
    </location>
</feature>
<gene>
    <name evidence="2" type="ORF">ALP65_04619</name>
</gene>
<protein>
    <submittedName>
        <fullName evidence="2">Uncharacterized protein</fullName>
    </submittedName>
</protein>
<organism evidence="2 3">
    <name type="scientific">Pseudomonas aeruginosa</name>
    <dbReference type="NCBI Taxonomy" id="287"/>
    <lineage>
        <taxon>Bacteria</taxon>
        <taxon>Pseudomonadati</taxon>
        <taxon>Pseudomonadota</taxon>
        <taxon>Gammaproteobacteria</taxon>
        <taxon>Pseudomonadales</taxon>
        <taxon>Pseudomonadaceae</taxon>
        <taxon>Pseudomonas</taxon>
    </lineage>
</organism>
<dbReference type="Proteomes" id="UP000270834">
    <property type="component" value="Unassembled WGS sequence"/>
</dbReference>
<evidence type="ECO:0000256" key="1">
    <source>
        <dbReference type="SAM" id="MobiDB-lite"/>
    </source>
</evidence>
<sequence>MVARRGNHQTRPAHQRPEELPDRHVEAERGLLQHRVADAQAVGLLHPAQAVAQRRMAVAGTLGLAGGAGGVDDIGKILAVQLDPRIVLGMVFQPGIGLVQVDPLHTLRQRQLQVRLAEQQLHAAVLQHVGLALLGIFRVHRHVGTAGLEDRHQGHDHLDGTLHGHAHQAVRTDPALDQGMRQAVGPAVQLGVVQAFLAEGQRRRRRRALDLLLEQPVHAALQRVLGRSGVPAFQQLVALGGSQTVQLAQRRPRVFAHPQQQAFEAFRQALDRRLVESLAGIAVVQFEGLSGAHQQRQRIVRLLLVAKRVDPHVRRCLFRQRCGNRVVLEYQDVVEQGLADLPGPTLDVIQRRVLELAQRQVFALHRLQPVAERLLRTRAGDHRQRVDEQADLLLDPAQLRRTTGYGGTEGHGVLPGEALQQYQPGRLDQGIERHLLLTGELCQALARGDVQLPIAIGMALGTPHPVGERRNQQGRLAQPLKALLPERLGATRILALQPGDVVAIAPIRARRRLAAVALQDFAEQLRVAPAVHQDVVIGVDQVVPALAGTHQHQPQQRRLGEFEAEPGLAGGEGIERLGEIRAVAPVVHAERHLDALAHQLQRLFQRALPEEPAAQDFVGIQRRLPGLAEALGIQAFHVQTHLVDVVAAVLLVQAVEQHTLLHRRQRIEILHLARRQGQSVQLPLVEPGQGEVRRGHAFDIGGATMLDQRQQLVAIGIGEAKDARLAETRGAEAPVDTEPAGIDLAVETQPVVQRRVAVALAAGRIGAGTEQRGGIGGEAAVELSQVVEGDARHRQPGQGCLARRAAQVAQGAEADALVRHRAQLLLDALDRCGDALGRRQA</sequence>
<dbReference type="AntiFam" id="ANF00178">
    <property type="entry name" value="Shadow ORF (opposite dhbF)"/>
</dbReference>
<evidence type="ECO:0000313" key="3">
    <source>
        <dbReference type="Proteomes" id="UP000270834"/>
    </source>
</evidence>
<evidence type="ECO:0000313" key="2">
    <source>
        <dbReference type="EMBL" id="RMS53773.1"/>
    </source>
</evidence>
<proteinExistence type="predicted"/>
<dbReference type="EMBL" id="RBSQ01000707">
    <property type="protein sequence ID" value="RMS53773.1"/>
    <property type="molecule type" value="Genomic_DNA"/>
</dbReference>
<reference evidence="2 3" key="1">
    <citation type="submission" date="2018-08" db="EMBL/GenBank/DDBJ databases">
        <title>Recombination of ecologically and evolutionarily significant loci maintains genetic cohesion in the Pseudomonas syringae species complex.</title>
        <authorList>
            <person name="Dillon M."/>
            <person name="Thakur S."/>
            <person name="Almeida R.N.D."/>
            <person name="Weir B.S."/>
            <person name="Guttman D.S."/>
        </authorList>
    </citation>
    <scope>NUCLEOTIDE SEQUENCE [LARGE SCALE GENOMIC DNA]</scope>
    <source>
        <strain evidence="2 3">ICMP 7846</strain>
    </source>
</reference>
<accession>A0A3M5DWY0</accession>
<feature type="region of interest" description="Disordered" evidence="1">
    <location>
        <begin position="1"/>
        <end position="22"/>
    </location>
</feature>